<dbReference type="OrthoDB" id="6622149at2759"/>
<dbReference type="STRING" id="67767.A0A0J7JUM1"/>
<sequence>MRDHFWSRWSQEYLQGLILRPKWRSKANALEVGTLCLIKNEATPPTKWPLARITQVHPGDDGEVRVVTVRTATTELTRPSVKIIPLPARAARAIDITNDDATNSLSP</sequence>
<dbReference type="InterPro" id="IPR040676">
    <property type="entry name" value="DUF5641"/>
</dbReference>
<dbReference type="PaxDb" id="67767-A0A0J7JUM1"/>
<proteinExistence type="predicted"/>
<accession>A0A0J7JUM1</accession>
<evidence type="ECO:0000313" key="2">
    <source>
        <dbReference type="EMBL" id="KMQ81953.1"/>
    </source>
</evidence>
<comment type="caution">
    <text evidence="2">The sequence shown here is derived from an EMBL/GenBank/DDBJ whole genome shotgun (WGS) entry which is preliminary data.</text>
</comment>
<organism evidence="2 3">
    <name type="scientific">Lasius niger</name>
    <name type="common">Black garden ant</name>
    <dbReference type="NCBI Taxonomy" id="67767"/>
    <lineage>
        <taxon>Eukaryota</taxon>
        <taxon>Metazoa</taxon>
        <taxon>Ecdysozoa</taxon>
        <taxon>Arthropoda</taxon>
        <taxon>Hexapoda</taxon>
        <taxon>Insecta</taxon>
        <taxon>Pterygota</taxon>
        <taxon>Neoptera</taxon>
        <taxon>Endopterygota</taxon>
        <taxon>Hymenoptera</taxon>
        <taxon>Apocrita</taxon>
        <taxon>Aculeata</taxon>
        <taxon>Formicoidea</taxon>
        <taxon>Formicidae</taxon>
        <taxon>Formicinae</taxon>
        <taxon>Lasius</taxon>
        <taxon>Lasius</taxon>
    </lineage>
</organism>
<dbReference type="PANTHER" id="PTHR47331">
    <property type="entry name" value="PHD-TYPE DOMAIN-CONTAINING PROTEIN"/>
    <property type="match status" value="1"/>
</dbReference>
<feature type="domain" description="DUF5641" evidence="1">
    <location>
        <begin position="1"/>
        <end position="86"/>
    </location>
</feature>
<gene>
    <name evidence="2" type="ORF">RF55_24678</name>
</gene>
<keyword evidence="3" id="KW-1185">Reference proteome</keyword>
<protein>
    <recommendedName>
        <fullName evidence="1">DUF5641 domain-containing protein</fullName>
    </recommendedName>
</protein>
<dbReference type="AlphaFoldDB" id="A0A0J7JUM1"/>
<evidence type="ECO:0000259" key="1">
    <source>
        <dbReference type="Pfam" id="PF18701"/>
    </source>
</evidence>
<dbReference type="Proteomes" id="UP000036403">
    <property type="component" value="Unassembled WGS sequence"/>
</dbReference>
<reference evidence="2 3" key="1">
    <citation type="submission" date="2015-04" db="EMBL/GenBank/DDBJ databases">
        <title>Lasius niger genome sequencing.</title>
        <authorList>
            <person name="Konorov E.A."/>
            <person name="Nikitin M.A."/>
            <person name="Kirill M.V."/>
            <person name="Chang P."/>
        </authorList>
    </citation>
    <scope>NUCLEOTIDE SEQUENCE [LARGE SCALE GENOMIC DNA]</scope>
    <source>
        <tissue evidence="2">Whole</tissue>
    </source>
</reference>
<evidence type="ECO:0000313" key="3">
    <source>
        <dbReference type="Proteomes" id="UP000036403"/>
    </source>
</evidence>
<dbReference type="Pfam" id="PF18701">
    <property type="entry name" value="DUF5641"/>
    <property type="match status" value="1"/>
</dbReference>
<dbReference type="EMBL" id="LBMM01029994">
    <property type="protein sequence ID" value="KMQ81953.1"/>
    <property type="molecule type" value="Genomic_DNA"/>
</dbReference>
<dbReference type="PANTHER" id="PTHR47331:SF1">
    <property type="entry name" value="GAG-LIKE PROTEIN"/>
    <property type="match status" value="1"/>
</dbReference>
<name>A0A0J7JUM1_LASNI</name>